<dbReference type="AlphaFoldDB" id="A0A098QWK2"/>
<evidence type="ECO:0000313" key="6">
    <source>
        <dbReference type="Proteomes" id="UP000029692"/>
    </source>
</evidence>
<gene>
    <name evidence="5" type="ORF">DC28_09060</name>
</gene>
<keyword evidence="2" id="KW-0238">DNA-binding</keyword>
<dbReference type="PANTHER" id="PTHR43132">
    <property type="entry name" value="ARSENICAL RESISTANCE OPERON REPRESSOR ARSR-RELATED"/>
    <property type="match status" value="1"/>
</dbReference>
<protein>
    <submittedName>
        <fullName evidence="5">ArsR family transcriptional regulator</fullName>
    </submittedName>
</protein>
<feature type="domain" description="HTH arsR-type" evidence="4">
    <location>
        <begin position="13"/>
        <end position="105"/>
    </location>
</feature>
<dbReference type="EMBL" id="JNUP01000064">
    <property type="protein sequence ID" value="KGE71936.1"/>
    <property type="molecule type" value="Genomic_DNA"/>
</dbReference>
<evidence type="ECO:0000259" key="4">
    <source>
        <dbReference type="PROSITE" id="PS50987"/>
    </source>
</evidence>
<evidence type="ECO:0000313" key="5">
    <source>
        <dbReference type="EMBL" id="KGE71936.1"/>
    </source>
</evidence>
<name>A0A098QWK2_9SPIO</name>
<comment type="caution">
    <text evidence="5">The sequence shown here is derived from an EMBL/GenBank/DDBJ whole genome shotgun (WGS) entry which is preliminary data.</text>
</comment>
<dbReference type="Pfam" id="PF01022">
    <property type="entry name" value="HTH_5"/>
    <property type="match status" value="1"/>
</dbReference>
<dbReference type="CDD" id="cd00090">
    <property type="entry name" value="HTH_ARSR"/>
    <property type="match status" value="1"/>
</dbReference>
<keyword evidence="3" id="KW-0804">Transcription</keyword>
<dbReference type="InterPro" id="IPR001845">
    <property type="entry name" value="HTH_ArsR_DNA-bd_dom"/>
</dbReference>
<organism evidence="5 6">
    <name type="scientific">Spirochaeta lutea</name>
    <dbReference type="NCBI Taxonomy" id="1480694"/>
    <lineage>
        <taxon>Bacteria</taxon>
        <taxon>Pseudomonadati</taxon>
        <taxon>Spirochaetota</taxon>
        <taxon>Spirochaetia</taxon>
        <taxon>Spirochaetales</taxon>
        <taxon>Spirochaetaceae</taxon>
        <taxon>Spirochaeta</taxon>
    </lineage>
</organism>
<dbReference type="PROSITE" id="PS50987">
    <property type="entry name" value="HTH_ARSR_2"/>
    <property type="match status" value="1"/>
</dbReference>
<dbReference type="PRINTS" id="PR00778">
    <property type="entry name" value="HTHARSR"/>
</dbReference>
<dbReference type="GO" id="GO:0003677">
    <property type="term" value="F:DNA binding"/>
    <property type="evidence" value="ECO:0007669"/>
    <property type="project" value="UniProtKB-KW"/>
</dbReference>
<reference evidence="5 6" key="1">
    <citation type="submission" date="2014-05" db="EMBL/GenBank/DDBJ databases">
        <title>De novo Genome Sequence of Spirocheata sp.</title>
        <authorList>
            <person name="Shivani Y."/>
            <person name="Subhash Y."/>
            <person name="Tushar L."/>
            <person name="Sasikala C."/>
            <person name="Ramana C.V."/>
        </authorList>
    </citation>
    <scope>NUCLEOTIDE SEQUENCE [LARGE SCALE GENOMIC DNA]</scope>
    <source>
        <strain evidence="5 6">JC230</strain>
    </source>
</reference>
<evidence type="ECO:0000256" key="3">
    <source>
        <dbReference type="ARBA" id="ARBA00023163"/>
    </source>
</evidence>
<dbReference type="Gene3D" id="1.10.10.10">
    <property type="entry name" value="Winged helix-like DNA-binding domain superfamily/Winged helix DNA-binding domain"/>
    <property type="match status" value="1"/>
</dbReference>
<dbReference type="RefSeq" id="WP_037547948.1">
    <property type="nucleotide sequence ID" value="NZ_JNUP01000064.1"/>
</dbReference>
<dbReference type="InterPro" id="IPR036388">
    <property type="entry name" value="WH-like_DNA-bd_sf"/>
</dbReference>
<dbReference type="eggNOG" id="COG0640">
    <property type="taxonomic scope" value="Bacteria"/>
</dbReference>
<dbReference type="Proteomes" id="UP000029692">
    <property type="component" value="Unassembled WGS sequence"/>
</dbReference>
<dbReference type="STRING" id="1480694.DC28_09060"/>
<dbReference type="NCBIfam" id="NF033788">
    <property type="entry name" value="HTH_metalloreg"/>
    <property type="match status" value="1"/>
</dbReference>
<dbReference type="SUPFAM" id="SSF46785">
    <property type="entry name" value="Winged helix' DNA-binding domain"/>
    <property type="match status" value="1"/>
</dbReference>
<dbReference type="InterPro" id="IPR011991">
    <property type="entry name" value="ArsR-like_HTH"/>
</dbReference>
<accession>A0A098QWK2</accession>
<proteinExistence type="predicted"/>
<sequence>MVEPLCHDYNPAPDNQTLQRLADFFKVFGDPTRQRILFALMNKELNVGQIAEALNASQSGISHQLKILRQANLVTFRKEGKTAYYSISDSHVSCIINDGLEHINE</sequence>
<evidence type="ECO:0000256" key="1">
    <source>
        <dbReference type="ARBA" id="ARBA00023015"/>
    </source>
</evidence>
<dbReference type="PANTHER" id="PTHR43132:SF6">
    <property type="entry name" value="HTH-TYPE TRANSCRIPTIONAL REPRESSOR CZRA"/>
    <property type="match status" value="1"/>
</dbReference>
<dbReference type="SMART" id="SM00418">
    <property type="entry name" value="HTH_ARSR"/>
    <property type="match status" value="1"/>
</dbReference>
<dbReference type="GO" id="GO:0003700">
    <property type="term" value="F:DNA-binding transcription factor activity"/>
    <property type="evidence" value="ECO:0007669"/>
    <property type="project" value="InterPro"/>
</dbReference>
<dbReference type="InterPro" id="IPR051011">
    <property type="entry name" value="Metal_resp_trans_reg"/>
</dbReference>
<dbReference type="InterPro" id="IPR036390">
    <property type="entry name" value="WH_DNA-bd_sf"/>
</dbReference>
<keyword evidence="6" id="KW-1185">Reference proteome</keyword>
<keyword evidence="1" id="KW-0805">Transcription regulation</keyword>
<evidence type="ECO:0000256" key="2">
    <source>
        <dbReference type="ARBA" id="ARBA00023125"/>
    </source>
</evidence>